<dbReference type="AlphaFoldDB" id="A0A8S4SCE0"/>
<keyword evidence="2" id="KW-1185">Reference proteome</keyword>
<dbReference type="EMBL" id="CAKXAJ010026152">
    <property type="protein sequence ID" value="CAH2259114.1"/>
    <property type="molecule type" value="Genomic_DNA"/>
</dbReference>
<proteinExistence type="predicted"/>
<evidence type="ECO:0000313" key="1">
    <source>
        <dbReference type="EMBL" id="CAH2259114.1"/>
    </source>
</evidence>
<comment type="caution">
    <text evidence="1">The sequence shown here is derived from an EMBL/GenBank/DDBJ whole genome shotgun (WGS) entry which is preliminary data.</text>
</comment>
<evidence type="ECO:0000313" key="2">
    <source>
        <dbReference type="Proteomes" id="UP000838756"/>
    </source>
</evidence>
<dbReference type="OrthoDB" id="5563016at2759"/>
<name>A0A8S4SCE0_9NEOP</name>
<accession>A0A8S4SCE0</accession>
<protein>
    <submittedName>
        <fullName evidence="1">Jg9973 protein</fullName>
    </submittedName>
</protein>
<sequence length="149" mass="16663">METILVGSVCYKPKKDKLENGGEMVRPERPNSLTAGKLPRRICYQGDVGGYTVGGERDVSAEEQLMLSDLPEPPIAVSDIGPIPPPPMFSSPSPTRHHAHTIINTHSDCKYHLTIDVIYRIVHRLISVGLFSRHKQTNAIAFLRRIRRV</sequence>
<organism evidence="1 2">
    <name type="scientific">Pararge aegeria aegeria</name>
    <dbReference type="NCBI Taxonomy" id="348720"/>
    <lineage>
        <taxon>Eukaryota</taxon>
        <taxon>Metazoa</taxon>
        <taxon>Ecdysozoa</taxon>
        <taxon>Arthropoda</taxon>
        <taxon>Hexapoda</taxon>
        <taxon>Insecta</taxon>
        <taxon>Pterygota</taxon>
        <taxon>Neoptera</taxon>
        <taxon>Endopterygota</taxon>
        <taxon>Lepidoptera</taxon>
        <taxon>Glossata</taxon>
        <taxon>Ditrysia</taxon>
        <taxon>Papilionoidea</taxon>
        <taxon>Nymphalidae</taxon>
        <taxon>Satyrinae</taxon>
        <taxon>Satyrini</taxon>
        <taxon>Parargina</taxon>
        <taxon>Pararge</taxon>
    </lineage>
</organism>
<gene>
    <name evidence="1" type="primary">jg9973</name>
    <name evidence="1" type="ORF">PAEG_LOCUS23505</name>
</gene>
<dbReference type="Proteomes" id="UP000838756">
    <property type="component" value="Unassembled WGS sequence"/>
</dbReference>
<reference evidence="1" key="1">
    <citation type="submission" date="2022-03" db="EMBL/GenBank/DDBJ databases">
        <authorList>
            <person name="Lindestad O."/>
        </authorList>
    </citation>
    <scope>NUCLEOTIDE SEQUENCE</scope>
</reference>